<dbReference type="GO" id="GO:0046872">
    <property type="term" value="F:metal ion binding"/>
    <property type="evidence" value="ECO:0007669"/>
    <property type="project" value="InterPro"/>
</dbReference>
<evidence type="ECO:0000256" key="4">
    <source>
        <dbReference type="ARBA" id="ARBA00022679"/>
    </source>
</evidence>
<dbReference type="InterPro" id="IPR035965">
    <property type="entry name" value="PAS-like_dom_sf"/>
</dbReference>
<dbReference type="InterPro" id="IPR036724">
    <property type="entry name" value="Cobalamin-bd_sf"/>
</dbReference>
<dbReference type="SMART" id="SM00388">
    <property type="entry name" value="HisKA"/>
    <property type="match status" value="1"/>
</dbReference>
<dbReference type="GO" id="GO:0006355">
    <property type="term" value="P:regulation of DNA-templated transcription"/>
    <property type="evidence" value="ECO:0007669"/>
    <property type="project" value="InterPro"/>
</dbReference>
<dbReference type="GO" id="GO:0005524">
    <property type="term" value="F:ATP binding"/>
    <property type="evidence" value="ECO:0007669"/>
    <property type="project" value="UniProtKB-KW"/>
</dbReference>
<dbReference type="CDD" id="cd16922">
    <property type="entry name" value="HATPase_EvgS-ArcB-TorS-like"/>
    <property type="match status" value="1"/>
</dbReference>
<dbReference type="InterPro" id="IPR000014">
    <property type="entry name" value="PAS"/>
</dbReference>
<dbReference type="SMART" id="SM00387">
    <property type="entry name" value="HATPase_c"/>
    <property type="match status" value="1"/>
</dbReference>
<dbReference type="InterPro" id="IPR036097">
    <property type="entry name" value="HisK_dim/P_sf"/>
</dbReference>
<dbReference type="InterPro" id="IPR006158">
    <property type="entry name" value="Cobalamin-bd"/>
</dbReference>
<dbReference type="CDD" id="cd00130">
    <property type="entry name" value="PAS"/>
    <property type="match status" value="1"/>
</dbReference>
<dbReference type="Gene3D" id="3.30.565.10">
    <property type="entry name" value="Histidine kinase-like ATPase, C-terminal domain"/>
    <property type="match status" value="1"/>
</dbReference>
<reference evidence="13" key="2">
    <citation type="journal article" date="2024" name="Nature">
        <title>Anoxygenic phototroph of the Chloroflexota uses a type I reaction centre.</title>
        <authorList>
            <person name="Tsuji J.M."/>
            <person name="Shaw N.A."/>
            <person name="Nagashima S."/>
            <person name="Venkiteswaran J.J."/>
            <person name="Schiff S.L."/>
            <person name="Watanabe T."/>
            <person name="Fukui M."/>
            <person name="Hanada S."/>
            <person name="Tank M."/>
            <person name="Neufeld J.D."/>
        </authorList>
    </citation>
    <scope>NUCLEOTIDE SEQUENCE</scope>
    <source>
        <strain evidence="13">L227-S17</strain>
    </source>
</reference>
<dbReference type="Pfam" id="PF00512">
    <property type="entry name" value="HisKA"/>
    <property type="match status" value="1"/>
</dbReference>
<dbReference type="FunFam" id="3.30.565.10:FF:000006">
    <property type="entry name" value="Sensor histidine kinase WalK"/>
    <property type="match status" value="1"/>
</dbReference>
<dbReference type="Proteomes" id="UP001431572">
    <property type="component" value="Chromosome 1"/>
</dbReference>
<keyword evidence="13" id="KW-0067">ATP-binding</keyword>
<name>A0A8T7M1P8_9CHLR</name>
<evidence type="ECO:0000259" key="10">
    <source>
        <dbReference type="PROSITE" id="PS50112"/>
    </source>
</evidence>
<evidence type="ECO:0000256" key="8">
    <source>
        <dbReference type="SAM" id="MobiDB-lite"/>
    </source>
</evidence>
<dbReference type="InterPro" id="IPR036890">
    <property type="entry name" value="HATPase_C_sf"/>
</dbReference>
<dbReference type="Gene3D" id="1.10.1240.10">
    <property type="entry name" value="Methionine synthase domain"/>
    <property type="match status" value="1"/>
</dbReference>
<dbReference type="RefSeq" id="WP_341468482.1">
    <property type="nucleotide sequence ID" value="NZ_CP128399.1"/>
</dbReference>
<evidence type="ECO:0000256" key="1">
    <source>
        <dbReference type="ARBA" id="ARBA00000085"/>
    </source>
</evidence>
<evidence type="ECO:0000313" key="13">
    <source>
        <dbReference type="EMBL" id="WJW66594.1"/>
    </source>
</evidence>
<dbReference type="PROSITE" id="PS50112">
    <property type="entry name" value="PAS"/>
    <property type="match status" value="1"/>
</dbReference>
<gene>
    <name evidence="12" type="ORF">HXX08_02390</name>
    <name evidence="13" type="ORF">OZ401_002398</name>
</gene>
<dbReference type="Pfam" id="PF02310">
    <property type="entry name" value="B12-binding"/>
    <property type="match status" value="1"/>
</dbReference>
<proteinExistence type="predicted"/>
<dbReference type="AlphaFoldDB" id="A0A8T7M1P8"/>
<dbReference type="Proteomes" id="UP000521676">
    <property type="component" value="Unassembled WGS sequence"/>
</dbReference>
<evidence type="ECO:0000313" key="15">
    <source>
        <dbReference type="Proteomes" id="UP001431572"/>
    </source>
</evidence>
<feature type="region of interest" description="Disordered" evidence="8">
    <location>
        <begin position="1"/>
        <end position="20"/>
    </location>
</feature>
<evidence type="ECO:0000256" key="2">
    <source>
        <dbReference type="ARBA" id="ARBA00012438"/>
    </source>
</evidence>
<keyword evidence="13" id="KW-0547">Nucleotide-binding</keyword>
<evidence type="ECO:0000259" key="11">
    <source>
        <dbReference type="PROSITE" id="PS51332"/>
    </source>
</evidence>
<organism evidence="12 14">
    <name type="scientific">Candidatus Chlorohelix allophototropha</name>
    <dbReference type="NCBI Taxonomy" id="3003348"/>
    <lineage>
        <taxon>Bacteria</taxon>
        <taxon>Bacillati</taxon>
        <taxon>Chloroflexota</taxon>
        <taxon>Chloroflexia</taxon>
        <taxon>Candidatus Chloroheliales</taxon>
        <taxon>Candidatus Chloroheliaceae</taxon>
        <taxon>Candidatus Chlorohelix</taxon>
    </lineage>
</organism>
<dbReference type="SUPFAM" id="SSF55874">
    <property type="entry name" value="ATPase domain of HSP90 chaperone/DNA topoisomerase II/histidine kinase"/>
    <property type="match status" value="1"/>
</dbReference>
<sequence length="610" mass="68126">MIDKKLHEREQIGMHESDKKTEQSLRVEAVLAMALSFPDGLLVADRVDEVLFTNLKACDMLGYPASQLIGQPFQNALEKILLRAREPKQLYNLLLNTRPEQPVILDVSLVVPTPVGAEPMADAHARFVLFSVRDKDGAWLGRGLMLQDGRYEPPADQIKNEFMAVVSHELRTPLSAIQGFSELLLTQDAPPERQRMWLEMINRESVRLSGLIEDMLSLAHIESGRIDLRLERVDLEMVIRQVVEILRVGSSRHNFKIEIESNLPAARTDRDKLIQILNNIIGNAIKYSSKGGNITIRVNVSPTNSELIQISISDQGVGIPEGDQTHIFEKYYRVRNGSTREVKGIGLGLAITRNLVELMGGRIWAESKLGLGTTFFFTVPVHIFPNREIKIFKDILLKSLLVQGKDTTEAELYLDYLQRTLPSNQLDDVLRDTLYEVGELWHQGKIGIGDEHLAVGVIRDFLARAKTTAVPSSGLRVMVGTVSGEEHMVGLTMVANAFTRAGWQTTNLGANVPVSAFITTIEQSKPDLLLLSISLRQHLVEIKRVVQEVREAYPDMLIGVGGRLFTDLPDLAAQLGVDFQGTNPDETVRIATRFINGRIEAQKKLSEKNS</sequence>
<dbReference type="SUPFAM" id="SSF47384">
    <property type="entry name" value="Homodimeric domain of signal transducing histidine kinase"/>
    <property type="match status" value="1"/>
</dbReference>
<dbReference type="SUPFAM" id="SSF52242">
    <property type="entry name" value="Cobalamin (vitamin B12)-binding domain"/>
    <property type="match status" value="1"/>
</dbReference>
<feature type="domain" description="B12-binding" evidence="11">
    <location>
        <begin position="474"/>
        <end position="602"/>
    </location>
</feature>
<dbReference type="InterPro" id="IPR003661">
    <property type="entry name" value="HisK_dim/P_dom"/>
</dbReference>
<evidence type="ECO:0000256" key="5">
    <source>
        <dbReference type="ARBA" id="ARBA00022777"/>
    </source>
</evidence>
<dbReference type="InterPro" id="IPR003759">
    <property type="entry name" value="Cbl-bd_cap"/>
</dbReference>
<evidence type="ECO:0000256" key="7">
    <source>
        <dbReference type="ARBA" id="ARBA00023136"/>
    </source>
</evidence>
<comment type="catalytic activity">
    <reaction evidence="1">
        <text>ATP + protein L-histidine = ADP + protein N-phospho-L-histidine.</text>
        <dbReference type="EC" id="2.7.13.3"/>
    </reaction>
</comment>
<keyword evidence="3" id="KW-0597">Phosphoprotein</keyword>
<dbReference type="Gene3D" id="1.10.287.130">
    <property type="match status" value="1"/>
</dbReference>
<dbReference type="InterPro" id="IPR003594">
    <property type="entry name" value="HATPase_dom"/>
</dbReference>
<dbReference type="SUPFAM" id="SSF55785">
    <property type="entry name" value="PYP-like sensor domain (PAS domain)"/>
    <property type="match status" value="1"/>
</dbReference>
<dbReference type="PANTHER" id="PTHR43711:SF31">
    <property type="entry name" value="HISTIDINE KINASE"/>
    <property type="match status" value="1"/>
</dbReference>
<keyword evidence="6" id="KW-0902">Two-component regulatory system</keyword>
<dbReference type="PROSITE" id="PS50109">
    <property type="entry name" value="HIS_KIN"/>
    <property type="match status" value="1"/>
</dbReference>
<dbReference type="FunFam" id="1.10.287.130:FF:000001">
    <property type="entry name" value="Two-component sensor histidine kinase"/>
    <property type="match status" value="1"/>
</dbReference>
<dbReference type="CDD" id="cd00082">
    <property type="entry name" value="HisKA"/>
    <property type="match status" value="1"/>
</dbReference>
<evidence type="ECO:0000259" key="9">
    <source>
        <dbReference type="PROSITE" id="PS50109"/>
    </source>
</evidence>
<accession>A0A8T7M1P8</accession>
<dbReference type="PANTHER" id="PTHR43711">
    <property type="entry name" value="TWO-COMPONENT HISTIDINE KINASE"/>
    <property type="match status" value="1"/>
</dbReference>
<dbReference type="InterPro" id="IPR005467">
    <property type="entry name" value="His_kinase_dom"/>
</dbReference>
<dbReference type="InterPro" id="IPR050736">
    <property type="entry name" value="Sensor_HK_Regulatory"/>
</dbReference>
<evidence type="ECO:0000256" key="6">
    <source>
        <dbReference type="ARBA" id="ARBA00023012"/>
    </source>
</evidence>
<dbReference type="PROSITE" id="PS51332">
    <property type="entry name" value="B12_BINDING"/>
    <property type="match status" value="1"/>
</dbReference>
<dbReference type="Pfam" id="PF00989">
    <property type="entry name" value="PAS"/>
    <property type="match status" value="1"/>
</dbReference>
<feature type="domain" description="Histidine kinase" evidence="9">
    <location>
        <begin position="165"/>
        <end position="383"/>
    </location>
</feature>
<evidence type="ECO:0000256" key="3">
    <source>
        <dbReference type="ARBA" id="ARBA00022553"/>
    </source>
</evidence>
<protein>
    <recommendedName>
        <fullName evidence="2">histidine kinase</fullName>
        <ecNumber evidence="2">2.7.13.3</ecNumber>
    </recommendedName>
</protein>
<dbReference type="GO" id="GO:0031419">
    <property type="term" value="F:cobalamin binding"/>
    <property type="evidence" value="ECO:0007669"/>
    <property type="project" value="InterPro"/>
</dbReference>
<keyword evidence="15" id="KW-1185">Reference proteome</keyword>
<dbReference type="Pfam" id="PF02518">
    <property type="entry name" value="HATPase_c"/>
    <property type="match status" value="1"/>
</dbReference>
<dbReference type="EMBL" id="CP128399">
    <property type="protein sequence ID" value="WJW66594.1"/>
    <property type="molecule type" value="Genomic_DNA"/>
</dbReference>
<keyword evidence="7" id="KW-0472">Membrane</keyword>
<dbReference type="SMART" id="SM00091">
    <property type="entry name" value="PAS"/>
    <property type="match status" value="1"/>
</dbReference>
<dbReference type="InterPro" id="IPR036594">
    <property type="entry name" value="Meth_synthase_dom"/>
</dbReference>
<reference evidence="12 14" key="1">
    <citation type="submission" date="2020-06" db="EMBL/GenBank/DDBJ databases">
        <title>Anoxygenic phototrophic Chloroflexota member uses a Type I reaction center.</title>
        <authorList>
            <person name="Tsuji J.M."/>
            <person name="Shaw N.A."/>
            <person name="Nagashima S."/>
            <person name="Venkiteswaran J."/>
            <person name="Schiff S.L."/>
            <person name="Hanada S."/>
            <person name="Tank M."/>
            <person name="Neufeld J.D."/>
        </authorList>
    </citation>
    <scope>NUCLEOTIDE SEQUENCE [LARGE SCALE GENOMIC DNA]</scope>
    <source>
        <strain evidence="12">L227-S17</strain>
    </source>
</reference>
<dbReference type="EMBL" id="JACATZ010000001">
    <property type="protein sequence ID" value="NWJ44706.1"/>
    <property type="molecule type" value="Genomic_DNA"/>
</dbReference>
<dbReference type="PRINTS" id="PR00344">
    <property type="entry name" value="BCTRLSENSOR"/>
</dbReference>
<evidence type="ECO:0000313" key="14">
    <source>
        <dbReference type="Proteomes" id="UP000521676"/>
    </source>
</evidence>
<dbReference type="Gene3D" id="3.40.50.280">
    <property type="entry name" value="Cobalamin-binding domain"/>
    <property type="match status" value="1"/>
</dbReference>
<evidence type="ECO:0000313" key="12">
    <source>
        <dbReference type="EMBL" id="NWJ44706.1"/>
    </source>
</evidence>
<dbReference type="InterPro" id="IPR013767">
    <property type="entry name" value="PAS_fold"/>
</dbReference>
<dbReference type="Gene3D" id="3.30.450.20">
    <property type="entry name" value="PAS domain"/>
    <property type="match status" value="1"/>
</dbReference>
<dbReference type="InterPro" id="IPR004358">
    <property type="entry name" value="Sig_transdc_His_kin-like_C"/>
</dbReference>
<dbReference type="GO" id="GO:0000155">
    <property type="term" value="F:phosphorelay sensor kinase activity"/>
    <property type="evidence" value="ECO:0007669"/>
    <property type="project" value="InterPro"/>
</dbReference>
<feature type="domain" description="PAS" evidence="10">
    <location>
        <begin position="27"/>
        <end position="71"/>
    </location>
</feature>
<dbReference type="EC" id="2.7.13.3" evidence="2"/>
<keyword evidence="5" id="KW-0418">Kinase</keyword>
<dbReference type="Pfam" id="PF02607">
    <property type="entry name" value="B12-binding_2"/>
    <property type="match status" value="1"/>
</dbReference>
<keyword evidence="4" id="KW-0808">Transferase</keyword>